<name>A0ABT2Z695_9RHOB</name>
<keyword evidence="2" id="KW-1185">Reference proteome</keyword>
<dbReference type="Gene3D" id="3.40.50.150">
    <property type="entry name" value="Vaccinia Virus protein VP39"/>
    <property type="match status" value="1"/>
</dbReference>
<protein>
    <submittedName>
        <fullName evidence="1">Class I SAM-dependent methyltransferase</fullName>
        <ecNumber evidence="1">2.1.1.-</ecNumber>
    </submittedName>
</protein>
<dbReference type="EMBL" id="JAOWLA010000023">
    <property type="protein sequence ID" value="MCV2866663.1"/>
    <property type="molecule type" value="Genomic_DNA"/>
</dbReference>
<organism evidence="1 2">
    <name type="scientific">Albidovulum sediminicola</name>
    <dbReference type="NCBI Taxonomy" id="2984331"/>
    <lineage>
        <taxon>Bacteria</taxon>
        <taxon>Pseudomonadati</taxon>
        <taxon>Pseudomonadota</taxon>
        <taxon>Alphaproteobacteria</taxon>
        <taxon>Rhodobacterales</taxon>
        <taxon>Paracoccaceae</taxon>
        <taxon>Albidovulum</taxon>
    </lineage>
</organism>
<comment type="caution">
    <text evidence="1">The sequence shown here is derived from an EMBL/GenBank/DDBJ whole genome shotgun (WGS) entry which is preliminary data.</text>
</comment>
<dbReference type="InterPro" id="IPR029063">
    <property type="entry name" value="SAM-dependent_MTases_sf"/>
</dbReference>
<proteinExistence type="predicted"/>
<evidence type="ECO:0000313" key="2">
    <source>
        <dbReference type="Proteomes" id="UP001652503"/>
    </source>
</evidence>
<keyword evidence="1" id="KW-0489">Methyltransferase</keyword>
<dbReference type="Proteomes" id="UP001652503">
    <property type="component" value="Unassembled WGS sequence"/>
</dbReference>
<keyword evidence="1" id="KW-0808">Transferase</keyword>
<dbReference type="CDD" id="cd02440">
    <property type="entry name" value="AdoMet_MTases"/>
    <property type="match status" value="1"/>
</dbReference>
<dbReference type="PANTHER" id="PTHR43591">
    <property type="entry name" value="METHYLTRANSFERASE"/>
    <property type="match status" value="1"/>
</dbReference>
<accession>A0ABT2Z695</accession>
<dbReference type="SUPFAM" id="SSF53335">
    <property type="entry name" value="S-adenosyl-L-methionine-dependent methyltransferases"/>
    <property type="match status" value="1"/>
</dbReference>
<gene>
    <name evidence="1" type="ORF">OE647_18295</name>
</gene>
<sequence length="281" mass="31148">MPLSRASGITSMSDNSAKFIGDIPGHYDRGLGPNIFVDFADRLTDAACEGRATNVLELAAGTGIVSRKLRDRLDPAVPLLVSDLNAPMLEVARRKFTEGENVSFQVANAMDLQFDDATFDLMVCQFGVMFFPDKPASFREARRVLKPGGRYVFNAFSRMQENPYSQIAYEVPARFFPENPPGFYKVPFHYGDPEVVRADLRAGGWQDVRHETIRLRKKIVDAEAFARGLVFGNPLIDEIRARGNVDPETVAGAVLEALEARFGPTDMTMPLESTIFTCTVT</sequence>
<dbReference type="GO" id="GO:0008168">
    <property type="term" value="F:methyltransferase activity"/>
    <property type="evidence" value="ECO:0007669"/>
    <property type="project" value="UniProtKB-KW"/>
</dbReference>
<reference evidence="1 2" key="1">
    <citation type="submission" date="2022-10" db="EMBL/GenBank/DDBJ databases">
        <title>Defluviimonas sp. nov., isolated from ocean surface water.</title>
        <authorList>
            <person name="He W."/>
            <person name="Wang L."/>
            <person name="Zhang D.-F."/>
        </authorList>
    </citation>
    <scope>NUCLEOTIDE SEQUENCE [LARGE SCALE GENOMIC DNA]</scope>
    <source>
        <strain evidence="1 2">WL0075</strain>
    </source>
</reference>
<dbReference type="PANTHER" id="PTHR43591:SF110">
    <property type="entry name" value="RHODANESE DOMAIN-CONTAINING PROTEIN"/>
    <property type="match status" value="1"/>
</dbReference>
<evidence type="ECO:0000313" key="1">
    <source>
        <dbReference type="EMBL" id="MCV2866663.1"/>
    </source>
</evidence>
<dbReference type="Pfam" id="PF01209">
    <property type="entry name" value="Ubie_methyltran"/>
    <property type="match status" value="1"/>
</dbReference>
<dbReference type="GO" id="GO:0032259">
    <property type="term" value="P:methylation"/>
    <property type="evidence" value="ECO:0007669"/>
    <property type="project" value="UniProtKB-KW"/>
</dbReference>
<dbReference type="EC" id="2.1.1.-" evidence="1"/>